<organism evidence="2 3">
    <name type="scientific">Tepidimonas thermarum</name>
    <dbReference type="NCBI Taxonomy" id="335431"/>
    <lineage>
        <taxon>Bacteria</taxon>
        <taxon>Pseudomonadati</taxon>
        <taxon>Pseudomonadota</taxon>
        <taxon>Betaproteobacteria</taxon>
        <taxon>Burkholderiales</taxon>
        <taxon>Tepidimonas</taxon>
    </lineage>
</organism>
<dbReference type="AlphaFoldDB" id="A0A554X292"/>
<dbReference type="SUPFAM" id="SSF54427">
    <property type="entry name" value="NTF2-like"/>
    <property type="match status" value="1"/>
</dbReference>
<reference evidence="2 3" key="1">
    <citation type="submission" date="2019-07" db="EMBL/GenBank/DDBJ databases">
        <title>Tepidimonas thermarum AA-1 draft genome.</title>
        <authorList>
            <person name="Da Costa M.S."/>
            <person name="Froufe H.J.C."/>
            <person name="Egas C."/>
            <person name="Albuquerque L."/>
        </authorList>
    </citation>
    <scope>NUCLEOTIDE SEQUENCE [LARGE SCALE GENOMIC DNA]</scope>
    <source>
        <strain evidence="2 3">AA-1</strain>
    </source>
</reference>
<proteinExistence type="predicted"/>
<dbReference type="EMBL" id="VJOL01000018">
    <property type="protein sequence ID" value="TSE29952.1"/>
    <property type="molecule type" value="Genomic_DNA"/>
</dbReference>
<dbReference type="InterPro" id="IPR037401">
    <property type="entry name" value="SnoaL-like"/>
</dbReference>
<evidence type="ECO:0000313" key="3">
    <source>
        <dbReference type="Proteomes" id="UP000318542"/>
    </source>
</evidence>
<evidence type="ECO:0000259" key="1">
    <source>
        <dbReference type="Pfam" id="PF12680"/>
    </source>
</evidence>
<accession>A0A554X292</accession>
<name>A0A554X292_9BURK</name>
<comment type="caution">
    <text evidence="2">The sequence shown here is derived from an EMBL/GenBank/DDBJ whole genome shotgun (WGS) entry which is preliminary data.</text>
</comment>
<protein>
    <submittedName>
        <fullName evidence="2">SnoaL-like domain protein</fullName>
    </submittedName>
</protein>
<keyword evidence="3" id="KW-1185">Reference proteome</keyword>
<dbReference type="Gene3D" id="3.10.450.50">
    <property type="match status" value="1"/>
</dbReference>
<dbReference type="InterPro" id="IPR032710">
    <property type="entry name" value="NTF2-like_dom_sf"/>
</dbReference>
<sequence>MPMDAPPPPPCTAPAAPNTPATPAARVVRFFEALHPAALDALAGIYTEDARFQDPFHTVQGLPAIRRVFDHMYERLEAPRFVVRECVGDAQQAFVIWDFVFRFRGEVRERRIHGSTHLRFAPDGRVREHRDYWDAAAELYAQLPVLGALMRWLQRRAAAPDV</sequence>
<gene>
    <name evidence="2" type="ORF">Tther_01230</name>
</gene>
<feature type="domain" description="SnoaL-like" evidence="1">
    <location>
        <begin position="27"/>
        <end position="129"/>
    </location>
</feature>
<dbReference type="Proteomes" id="UP000318542">
    <property type="component" value="Unassembled WGS sequence"/>
</dbReference>
<dbReference type="Pfam" id="PF12680">
    <property type="entry name" value="SnoaL_2"/>
    <property type="match status" value="1"/>
</dbReference>
<evidence type="ECO:0000313" key="2">
    <source>
        <dbReference type="EMBL" id="TSE29952.1"/>
    </source>
</evidence>